<accession>A0A645C414</accession>
<evidence type="ECO:0000313" key="1">
    <source>
        <dbReference type="EMBL" id="MPM71947.1"/>
    </source>
</evidence>
<dbReference type="AlphaFoldDB" id="A0A645C414"/>
<sequence length="232" mass="23930">MGDQCVRALRDLSRSCNAHRVDGEAVVPGLLLILGDGGYGVGFAGGIQDADGLGLGLHSPDKLELGVHRQRVRRSGDVSGVQPRGGWIADGNIHHGNILFLCGGVTGHGRGRGHANHHIHAVGGKLSGDLGIHGVVETRVLVIHRVIRSFHQPGFLKPLKEALPAVVQGSMLAVLQKADLIGLSGGGSGGGSRCGRGSAGIAAGGKAQSHGGGQSKSKNFFHNQYLQSFHSN</sequence>
<organism evidence="1">
    <name type="scientific">bioreactor metagenome</name>
    <dbReference type="NCBI Taxonomy" id="1076179"/>
    <lineage>
        <taxon>unclassified sequences</taxon>
        <taxon>metagenomes</taxon>
        <taxon>ecological metagenomes</taxon>
    </lineage>
</organism>
<gene>
    <name evidence="1" type="ORF">SDC9_118919</name>
</gene>
<name>A0A645C414_9ZZZZ</name>
<reference evidence="1" key="1">
    <citation type="submission" date="2019-08" db="EMBL/GenBank/DDBJ databases">
        <authorList>
            <person name="Kucharzyk K."/>
            <person name="Murdoch R.W."/>
            <person name="Higgins S."/>
            <person name="Loffler F."/>
        </authorList>
    </citation>
    <scope>NUCLEOTIDE SEQUENCE</scope>
</reference>
<protein>
    <submittedName>
        <fullName evidence="1">Uncharacterized protein</fullName>
    </submittedName>
</protein>
<dbReference type="EMBL" id="VSSQ01024432">
    <property type="protein sequence ID" value="MPM71947.1"/>
    <property type="molecule type" value="Genomic_DNA"/>
</dbReference>
<proteinExistence type="predicted"/>
<comment type="caution">
    <text evidence="1">The sequence shown here is derived from an EMBL/GenBank/DDBJ whole genome shotgun (WGS) entry which is preliminary data.</text>
</comment>